<proteinExistence type="predicted"/>
<gene>
    <name evidence="1" type="ORF">SAMN05216582_11263</name>
</gene>
<dbReference type="AlphaFoldDB" id="A0A1M6UGS7"/>
<evidence type="ECO:0000313" key="1">
    <source>
        <dbReference type="EMBL" id="SHK68432.1"/>
    </source>
</evidence>
<accession>A0A1M6UGS7</accession>
<reference evidence="1 2" key="1">
    <citation type="submission" date="2016-11" db="EMBL/GenBank/DDBJ databases">
        <authorList>
            <person name="Jaros S."/>
            <person name="Januszkiewicz K."/>
            <person name="Wedrychowicz H."/>
        </authorList>
    </citation>
    <scope>NUCLEOTIDE SEQUENCE [LARGE SCALE GENOMIC DNA]</scope>
    <source>
        <strain evidence="1 2">HD4</strain>
    </source>
</reference>
<evidence type="ECO:0000313" key="2">
    <source>
        <dbReference type="Proteomes" id="UP000184263"/>
    </source>
</evidence>
<organism evidence="1 2">
    <name type="scientific">Selenomonas ruminantium</name>
    <dbReference type="NCBI Taxonomy" id="971"/>
    <lineage>
        <taxon>Bacteria</taxon>
        <taxon>Bacillati</taxon>
        <taxon>Bacillota</taxon>
        <taxon>Negativicutes</taxon>
        <taxon>Selenomonadales</taxon>
        <taxon>Selenomonadaceae</taxon>
        <taxon>Selenomonas</taxon>
    </lineage>
</organism>
<dbReference type="EMBL" id="FRBC01000012">
    <property type="protein sequence ID" value="SHK68432.1"/>
    <property type="molecule type" value="Genomic_DNA"/>
</dbReference>
<dbReference type="Proteomes" id="UP000184263">
    <property type="component" value="Unassembled WGS sequence"/>
</dbReference>
<name>A0A1M6UGS7_SELRU</name>
<dbReference type="RefSeq" id="WP_178139488.1">
    <property type="nucleotide sequence ID" value="NZ_FRBC01000012.1"/>
</dbReference>
<sequence length="54" mass="6483">MMNMFLNFVKNYNRMIMEENSDNLNMYEIRTGIYSNVDPAQLIDCRVADFDLIR</sequence>
<protein>
    <submittedName>
        <fullName evidence="1">Uncharacterized protein</fullName>
    </submittedName>
</protein>